<dbReference type="SUPFAM" id="SSF50978">
    <property type="entry name" value="WD40 repeat-like"/>
    <property type="match status" value="1"/>
</dbReference>
<dbReference type="GO" id="GO:0031966">
    <property type="term" value="C:mitochondrial membrane"/>
    <property type="evidence" value="ECO:0007669"/>
    <property type="project" value="UniProtKB-SubCell"/>
</dbReference>
<dbReference type="InterPro" id="IPR018108">
    <property type="entry name" value="MCP_transmembrane"/>
</dbReference>
<dbReference type="Pfam" id="PF24807">
    <property type="entry name" value="WD40_CDC20-Fz"/>
    <property type="match status" value="1"/>
</dbReference>
<feature type="repeat" description="Solcar" evidence="12">
    <location>
        <begin position="731"/>
        <end position="834"/>
    </location>
</feature>
<feature type="region of interest" description="Disordered" evidence="13">
    <location>
        <begin position="136"/>
        <end position="165"/>
    </location>
</feature>
<evidence type="ECO:0000259" key="14">
    <source>
        <dbReference type="Pfam" id="PF24807"/>
    </source>
</evidence>
<dbReference type="GO" id="GO:0055085">
    <property type="term" value="P:transmembrane transport"/>
    <property type="evidence" value="ECO:0007669"/>
    <property type="project" value="InterPro"/>
</dbReference>
<proteinExistence type="inferred from homology"/>
<feature type="repeat" description="WD" evidence="11">
    <location>
        <begin position="617"/>
        <end position="650"/>
    </location>
</feature>
<keyword evidence="4 11" id="KW-0853">WD repeat</keyword>
<evidence type="ECO:0000256" key="11">
    <source>
        <dbReference type="PROSITE-ProRule" id="PRU00221"/>
    </source>
</evidence>
<keyword evidence="16" id="KW-1185">Reference proteome</keyword>
<comment type="subcellular location">
    <subcellularLocation>
        <location evidence="1">Mitochondrion membrane</location>
        <topology evidence="1">Multi-pass membrane protein</topology>
    </subcellularLocation>
</comment>
<keyword evidence="6" id="KW-0677">Repeat</keyword>
<feature type="repeat" description="Solcar" evidence="12">
    <location>
        <begin position="945"/>
        <end position="1041"/>
    </location>
</feature>
<dbReference type="Proteomes" id="UP000078561">
    <property type="component" value="Unassembled WGS sequence"/>
</dbReference>
<dbReference type="Gene3D" id="2.130.10.10">
    <property type="entry name" value="YVTN repeat-like/Quinoprotein amine dehydrogenase"/>
    <property type="match status" value="1"/>
</dbReference>
<evidence type="ECO:0000256" key="10">
    <source>
        <dbReference type="ARBA" id="ARBA00023306"/>
    </source>
</evidence>
<comment type="similarity">
    <text evidence="2">Belongs to the WD repeat CDC20/Fizzy family.</text>
</comment>
<dbReference type="PANTHER" id="PTHR19918">
    <property type="entry name" value="CELL DIVISION CYCLE 20 CDC20 FIZZY -RELATED"/>
    <property type="match status" value="1"/>
</dbReference>
<feature type="region of interest" description="Disordered" evidence="13">
    <location>
        <begin position="218"/>
        <end position="293"/>
    </location>
</feature>
<evidence type="ECO:0000256" key="4">
    <source>
        <dbReference type="ARBA" id="ARBA00022574"/>
    </source>
</evidence>
<evidence type="ECO:0000256" key="12">
    <source>
        <dbReference type="PROSITE-ProRule" id="PRU00282"/>
    </source>
</evidence>
<feature type="domain" description="CDC20/Fizzy WD40" evidence="14">
    <location>
        <begin position="354"/>
        <end position="648"/>
    </location>
</feature>
<feature type="compositionally biased region" description="Low complexity" evidence="13">
    <location>
        <begin position="259"/>
        <end position="293"/>
    </location>
</feature>
<dbReference type="Pfam" id="PF00153">
    <property type="entry name" value="Mito_carr"/>
    <property type="match status" value="3"/>
</dbReference>
<dbReference type="GO" id="GO:0010997">
    <property type="term" value="F:anaphase-promoting complex binding"/>
    <property type="evidence" value="ECO:0007669"/>
    <property type="project" value="InterPro"/>
</dbReference>
<accession>A0A168PPU0</accession>
<keyword evidence="9 12" id="KW-0472">Membrane</keyword>
<dbReference type="InParanoid" id="A0A168PPU0"/>
<dbReference type="InterPro" id="IPR015943">
    <property type="entry name" value="WD40/YVTN_repeat-like_dom_sf"/>
</dbReference>
<feature type="repeat" description="Solcar" evidence="12">
    <location>
        <begin position="845"/>
        <end position="931"/>
    </location>
</feature>
<feature type="repeat" description="WD" evidence="11">
    <location>
        <begin position="481"/>
        <end position="513"/>
    </location>
</feature>
<evidence type="ECO:0000256" key="5">
    <source>
        <dbReference type="ARBA" id="ARBA00022692"/>
    </source>
</evidence>
<dbReference type="InterPro" id="IPR002067">
    <property type="entry name" value="MCP"/>
</dbReference>
<dbReference type="InterPro" id="IPR001680">
    <property type="entry name" value="WD40_rpt"/>
</dbReference>
<keyword evidence="7" id="KW-1133">Transmembrane helix</keyword>
<evidence type="ECO:0000313" key="16">
    <source>
        <dbReference type="Proteomes" id="UP000078561"/>
    </source>
</evidence>
<dbReference type="EMBL" id="LT554016">
    <property type="protein sequence ID" value="SAM02757.1"/>
    <property type="molecule type" value="Genomic_DNA"/>
</dbReference>
<feature type="compositionally biased region" description="Polar residues" evidence="13">
    <location>
        <begin position="153"/>
        <end position="163"/>
    </location>
</feature>
<evidence type="ECO:0000256" key="1">
    <source>
        <dbReference type="ARBA" id="ARBA00004225"/>
    </source>
</evidence>
<feature type="repeat" description="WD" evidence="11">
    <location>
        <begin position="405"/>
        <end position="439"/>
    </location>
</feature>
<dbReference type="SMART" id="SM00320">
    <property type="entry name" value="WD40"/>
    <property type="match status" value="6"/>
</dbReference>
<evidence type="ECO:0000256" key="9">
    <source>
        <dbReference type="ARBA" id="ARBA00023136"/>
    </source>
</evidence>
<dbReference type="SUPFAM" id="SSF103506">
    <property type="entry name" value="Mitochondrial carrier"/>
    <property type="match status" value="1"/>
</dbReference>
<dbReference type="GO" id="GO:1905786">
    <property type="term" value="P:positive regulation of anaphase-promoting complex-dependent catabolic process"/>
    <property type="evidence" value="ECO:0007669"/>
    <property type="project" value="TreeGrafter"/>
</dbReference>
<dbReference type="InterPro" id="IPR033010">
    <property type="entry name" value="Cdc20/Fizzy"/>
</dbReference>
<dbReference type="GO" id="GO:0031145">
    <property type="term" value="P:anaphase-promoting complex-dependent catabolic process"/>
    <property type="evidence" value="ECO:0007669"/>
    <property type="project" value="TreeGrafter"/>
</dbReference>
<organism evidence="15">
    <name type="scientific">Absidia glauca</name>
    <name type="common">Pin mould</name>
    <dbReference type="NCBI Taxonomy" id="4829"/>
    <lineage>
        <taxon>Eukaryota</taxon>
        <taxon>Fungi</taxon>
        <taxon>Fungi incertae sedis</taxon>
        <taxon>Mucoromycota</taxon>
        <taxon>Mucoromycotina</taxon>
        <taxon>Mucoromycetes</taxon>
        <taxon>Mucorales</taxon>
        <taxon>Cunninghamellaceae</taxon>
        <taxon>Absidia</taxon>
    </lineage>
</organism>
<dbReference type="CDD" id="cd00200">
    <property type="entry name" value="WD40"/>
    <property type="match status" value="1"/>
</dbReference>
<dbReference type="OrthoDB" id="10263272at2759"/>
<dbReference type="PROSITE" id="PS50920">
    <property type="entry name" value="SOLCAR"/>
    <property type="match status" value="3"/>
</dbReference>
<evidence type="ECO:0000313" key="15">
    <source>
        <dbReference type="EMBL" id="SAM02757.1"/>
    </source>
</evidence>
<dbReference type="AlphaFoldDB" id="A0A168PPU0"/>
<evidence type="ECO:0000256" key="8">
    <source>
        <dbReference type="ARBA" id="ARBA00023128"/>
    </source>
</evidence>
<reference evidence="15" key="1">
    <citation type="submission" date="2016-04" db="EMBL/GenBank/DDBJ databases">
        <authorList>
            <person name="Evans L.H."/>
            <person name="Alamgir A."/>
            <person name="Owens N."/>
            <person name="Weber N.D."/>
            <person name="Virtaneva K."/>
            <person name="Barbian K."/>
            <person name="Babar A."/>
            <person name="Rosenke K."/>
        </authorList>
    </citation>
    <scope>NUCLEOTIDE SEQUENCE [LARGE SCALE GENOMIC DNA]</scope>
    <source>
        <strain evidence="15">CBS 101.48</strain>
    </source>
</reference>
<dbReference type="InterPro" id="IPR056150">
    <property type="entry name" value="WD40_CDC20-Fz"/>
</dbReference>
<gene>
    <name evidence="15" type="primary">ABSGL_08573.1 scaffold 10421</name>
</gene>
<evidence type="ECO:0000256" key="7">
    <source>
        <dbReference type="ARBA" id="ARBA00022989"/>
    </source>
</evidence>
<feature type="compositionally biased region" description="Polar residues" evidence="13">
    <location>
        <begin position="226"/>
        <end position="243"/>
    </location>
</feature>
<evidence type="ECO:0000256" key="6">
    <source>
        <dbReference type="ARBA" id="ARBA00022737"/>
    </source>
</evidence>
<dbReference type="PROSITE" id="PS50082">
    <property type="entry name" value="WD_REPEATS_2"/>
    <property type="match status" value="3"/>
</dbReference>
<dbReference type="PANTHER" id="PTHR19918:SF1">
    <property type="entry name" value="FIZZY-RELATED PROTEIN HOMOLOG"/>
    <property type="match status" value="1"/>
</dbReference>
<dbReference type="GO" id="GO:0005680">
    <property type="term" value="C:anaphase-promoting complex"/>
    <property type="evidence" value="ECO:0007669"/>
    <property type="project" value="TreeGrafter"/>
</dbReference>
<dbReference type="PROSITE" id="PS00678">
    <property type="entry name" value="WD_REPEATS_1"/>
    <property type="match status" value="1"/>
</dbReference>
<keyword evidence="8" id="KW-0496">Mitochondrion</keyword>
<dbReference type="Gene3D" id="1.50.40.10">
    <property type="entry name" value="Mitochondrial carrier domain"/>
    <property type="match status" value="1"/>
</dbReference>
<dbReference type="PROSITE" id="PS50294">
    <property type="entry name" value="WD_REPEATS_REGION"/>
    <property type="match status" value="2"/>
</dbReference>
<dbReference type="InterPro" id="IPR023395">
    <property type="entry name" value="MCP_dom_sf"/>
</dbReference>
<dbReference type="InterPro" id="IPR036322">
    <property type="entry name" value="WD40_repeat_dom_sf"/>
</dbReference>
<protein>
    <recommendedName>
        <fullName evidence="14">CDC20/Fizzy WD40 domain-containing protein</fullName>
    </recommendedName>
</protein>
<evidence type="ECO:0000256" key="2">
    <source>
        <dbReference type="ARBA" id="ARBA00006445"/>
    </source>
</evidence>
<evidence type="ECO:0000256" key="13">
    <source>
        <dbReference type="SAM" id="MobiDB-lite"/>
    </source>
</evidence>
<dbReference type="InterPro" id="IPR019775">
    <property type="entry name" value="WD40_repeat_CS"/>
</dbReference>
<keyword evidence="5 12" id="KW-0812">Transmembrane</keyword>
<name>A0A168PPU0_ABSGL</name>
<keyword evidence="3" id="KW-0813">Transport</keyword>
<keyword evidence="10" id="KW-0131">Cell cycle</keyword>
<evidence type="ECO:0000256" key="3">
    <source>
        <dbReference type="ARBA" id="ARBA00022448"/>
    </source>
</evidence>
<dbReference type="STRING" id="4829.A0A168PPU0"/>
<dbReference type="GO" id="GO:1990757">
    <property type="term" value="F:ubiquitin ligase activator activity"/>
    <property type="evidence" value="ECO:0007669"/>
    <property type="project" value="TreeGrafter"/>
</dbReference>
<dbReference type="PRINTS" id="PR00926">
    <property type="entry name" value="MITOCARRIER"/>
</dbReference>
<sequence>MADYHMKLRSATKRKGHENDLDADNITDELDLVTDPLIPRYGYIDEDEEQDMNEMTEMERRKAAMAHFYLHGSPETSDNNLTIATSTTPTNTDDMYATTLLDDRTTPPPPPDLESFFPPSPYGKTRKQVYGDRFIPQRDPNLTRDFQLMDPASSRSTRASTDLTEQEAANDLEARRMFFFYRSEVLNDPHAYTNFMESEAAIANNQVRTPRRLYHYTSPREEHRTLPQNSSNSNSNYTIADDTSSSGEGHNSNDDSNDNNDNINSNSNSNNNNNSSSDNNNNNNTNIGNSIHSDLNGRNITSLLRSVDESNDFFSPPTPSVRYRPSPVSDTGLRILGAHQYPSRFINRTAIKILDAPELEDDFYLNLVDWGPNDCLAVGLGNCVYLWDANTSRVMKLCEFPTERISSVCWAQQGKHLAIGTNGANMQLWDVKASKRLRTWQNHKGRVSSLAWNMNILTSGSKDHHIFHHDIRSPMPYFRDMNVHHQEVCGLKWSLDGSMLASGGNDNKLMIWSSHENLVMHKFSEHTAAVKAIAWCPYDRSLLVSGGGTADKSIKFWNAQRGALLDSFDTGSQVCNVVWSKRSKEIVSTHGYANQHANASNQVVVWNAKTMNRVATLTGHTSRVLFMSMDSNGSTVVTGAGDETLRFWDVFGSVDPQRDTCQFGNHDNGIKDDTCQIENHDNRFKMTHLSGWDLRQGQRDLGKPVSNSDFGCTVGLCWARPHGRARRNRPARGYQLAFCGAVAGVVSRFVVAPLDVVKIRMQLQNHRTEFGFRSDGTLSKQLAPVKYSGVLRSLKTILKEEGIKGWYKGNVPAEYLYLSYSAIEFWTYKELEMLMDRMDAEQKVPRVAKTFASGMVAGSVATTLTYPFDLLRTRFAVQGHTKHYTGIYQAMRSIYAMEGAAGFYPGIRPALIQIMPYMGLLFASYDGLAMAFKKLRDDGVVSSQYKATHDMLSGAISGILSKTAVYPIDVVRKRLQVQGPYLTNYVIQSTKYQSESWWQCMKSIAKQEGIRSLYKGLIPSLIKVAPANAVTFLVFEETKKLLVTL</sequence>